<keyword evidence="3" id="KW-0723">Serine/threonine-protein kinase</keyword>
<dbReference type="EC" id="2.7.11.1" evidence="2"/>
<dbReference type="Gene3D" id="3.30.200.20">
    <property type="entry name" value="Phosphorylase Kinase, domain 1"/>
    <property type="match status" value="1"/>
</dbReference>
<dbReference type="PANTHER" id="PTHR44899:SF8">
    <property type="entry name" value="NIMA-RELATED KINASE 11"/>
    <property type="match status" value="1"/>
</dbReference>
<evidence type="ECO:0000256" key="9">
    <source>
        <dbReference type="ARBA" id="ARBA00048679"/>
    </source>
</evidence>
<evidence type="ECO:0000256" key="1">
    <source>
        <dbReference type="ARBA" id="ARBA00010886"/>
    </source>
</evidence>
<dbReference type="PANTHER" id="PTHR44899">
    <property type="entry name" value="CAMK FAMILY PROTEIN KINASE"/>
    <property type="match status" value="1"/>
</dbReference>
<evidence type="ECO:0000256" key="8">
    <source>
        <dbReference type="ARBA" id="ARBA00047899"/>
    </source>
</evidence>
<dbReference type="InterPro" id="IPR011009">
    <property type="entry name" value="Kinase-like_dom_sf"/>
</dbReference>
<keyword evidence="7" id="KW-0067">ATP-binding</keyword>
<evidence type="ECO:0000256" key="3">
    <source>
        <dbReference type="ARBA" id="ARBA00022527"/>
    </source>
</evidence>
<keyword evidence="6" id="KW-0418">Kinase</keyword>
<feature type="domain" description="Protein kinase" evidence="10">
    <location>
        <begin position="1"/>
        <end position="136"/>
    </location>
</feature>
<evidence type="ECO:0000256" key="4">
    <source>
        <dbReference type="ARBA" id="ARBA00022679"/>
    </source>
</evidence>
<comment type="catalytic activity">
    <reaction evidence="8">
        <text>L-threonyl-[protein] + ATP = O-phospho-L-threonyl-[protein] + ADP + H(+)</text>
        <dbReference type="Rhea" id="RHEA:46608"/>
        <dbReference type="Rhea" id="RHEA-COMP:11060"/>
        <dbReference type="Rhea" id="RHEA-COMP:11605"/>
        <dbReference type="ChEBI" id="CHEBI:15378"/>
        <dbReference type="ChEBI" id="CHEBI:30013"/>
        <dbReference type="ChEBI" id="CHEBI:30616"/>
        <dbReference type="ChEBI" id="CHEBI:61977"/>
        <dbReference type="ChEBI" id="CHEBI:456216"/>
        <dbReference type="EC" id="2.7.11.1"/>
    </reaction>
</comment>
<dbReference type="InterPro" id="IPR000719">
    <property type="entry name" value="Prot_kinase_dom"/>
</dbReference>
<reference evidence="11" key="1">
    <citation type="submission" date="2025-08" db="UniProtKB">
        <authorList>
            <consortium name="Ensembl"/>
        </authorList>
    </citation>
    <scope>IDENTIFICATION</scope>
</reference>
<dbReference type="InterPro" id="IPR008271">
    <property type="entry name" value="Ser/Thr_kinase_AS"/>
</dbReference>
<comment type="catalytic activity">
    <reaction evidence="9">
        <text>L-seryl-[protein] + ATP = O-phospho-L-seryl-[protein] + ADP + H(+)</text>
        <dbReference type="Rhea" id="RHEA:17989"/>
        <dbReference type="Rhea" id="RHEA-COMP:9863"/>
        <dbReference type="Rhea" id="RHEA-COMP:11604"/>
        <dbReference type="ChEBI" id="CHEBI:15378"/>
        <dbReference type="ChEBI" id="CHEBI:29999"/>
        <dbReference type="ChEBI" id="CHEBI:30616"/>
        <dbReference type="ChEBI" id="CHEBI:83421"/>
        <dbReference type="ChEBI" id="CHEBI:456216"/>
        <dbReference type="EC" id="2.7.11.1"/>
    </reaction>
</comment>
<evidence type="ECO:0000256" key="6">
    <source>
        <dbReference type="ARBA" id="ARBA00022777"/>
    </source>
</evidence>
<dbReference type="PROSITE" id="PS00108">
    <property type="entry name" value="PROTEIN_KINASE_ST"/>
    <property type="match status" value="1"/>
</dbReference>
<dbReference type="GO" id="GO:0005524">
    <property type="term" value="F:ATP binding"/>
    <property type="evidence" value="ECO:0007669"/>
    <property type="project" value="UniProtKB-KW"/>
</dbReference>
<protein>
    <recommendedName>
        <fullName evidence="2">non-specific serine/threonine protein kinase</fullName>
        <ecNumber evidence="2">2.7.11.1</ecNumber>
    </recommendedName>
</protein>
<dbReference type="Gene3D" id="1.10.510.10">
    <property type="entry name" value="Transferase(Phosphotransferase) domain 1"/>
    <property type="match status" value="1"/>
</dbReference>
<dbReference type="AlphaFoldDB" id="A0A8C2AVY4"/>
<comment type="similarity">
    <text evidence="1">Belongs to the protein kinase superfamily. NEK Ser/Thr protein kinase family. NIMA subfamily.</text>
</comment>
<evidence type="ECO:0000313" key="11">
    <source>
        <dbReference type="Ensembl" id="ENSCCRP00015110156.1"/>
    </source>
</evidence>
<keyword evidence="4" id="KW-0808">Transferase</keyword>
<evidence type="ECO:0000256" key="5">
    <source>
        <dbReference type="ARBA" id="ARBA00022741"/>
    </source>
</evidence>
<organism evidence="11 12">
    <name type="scientific">Cyprinus carpio</name>
    <name type="common">Common carp</name>
    <dbReference type="NCBI Taxonomy" id="7962"/>
    <lineage>
        <taxon>Eukaryota</taxon>
        <taxon>Metazoa</taxon>
        <taxon>Chordata</taxon>
        <taxon>Craniata</taxon>
        <taxon>Vertebrata</taxon>
        <taxon>Euteleostomi</taxon>
        <taxon>Actinopterygii</taxon>
        <taxon>Neopterygii</taxon>
        <taxon>Teleostei</taxon>
        <taxon>Ostariophysi</taxon>
        <taxon>Cypriniformes</taxon>
        <taxon>Cyprinidae</taxon>
        <taxon>Cyprininae</taxon>
        <taxon>Cyprinus</taxon>
    </lineage>
</organism>
<sequence>IELTQLGKGSFGTVYIVKDTKTVAAERLVGTLIFLYETVHATQEAQLLSHLNHPAILKFYTSFLETDQTRLHYIHQRRILHRDLKAKNIFLRKNIVKIETRSLKNCTWSATSDSFDRTQEKPDEHCFYTVFSVTVH</sequence>
<keyword evidence="5" id="KW-0547">Nucleotide-binding</keyword>
<dbReference type="GO" id="GO:0004674">
    <property type="term" value="F:protein serine/threonine kinase activity"/>
    <property type="evidence" value="ECO:0007669"/>
    <property type="project" value="UniProtKB-KW"/>
</dbReference>
<dbReference type="Proteomes" id="UP000694700">
    <property type="component" value="Unplaced"/>
</dbReference>
<dbReference type="SUPFAM" id="SSF56112">
    <property type="entry name" value="Protein kinase-like (PK-like)"/>
    <property type="match status" value="1"/>
</dbReference>
<evidence type="ECO:0000259" key="10">
    <source>
        <dbReference type="PROSITE" id="PS50011"/>
    </source>
</evidence>
<evidence type="ECO:0000313" key="12">
    <source>
        <dbReference type="Proteomes" id="UP000694700"/>
    </source>
</evidence>
<accession>A0A8C2AVY4</accession>
<dbReference type="InterPro" id="IPR051131">
    <property type="entry name" value="NEK_Ser/Thr_kinase_NIMA"/>
</dbReference>
<proteinExistence type="inferred from homology"/>
<evidence type="ECO:0000256" key="7">
    <source>
        <dbReference type="ARBA" id="ARBA00022840"/>
    </source>
</evidence>
<dbReference type="Ensembl" id="ENSCCRT00015113644.1">
    <property type="protein sequence ID" value="ENSCCRP00015110156.1"/>
    <property type="gene ID" value="ENSCCRG00015043680.1"/>
</dbReference>
<evidence type="ECO:0000256" key="2">
    <source>
        <dbReference type="ARBA" id="ARBA00012513"/>
    </source>
</evidence>
<name>A0A8C2AVY4_CYPCA</name>
<dbReference type="PROSITE" id="PS50011">
    <property type="entry name" value="PROTEIN_KINASE_DOM"/>
    <property type="match status" value="1"/>
</dbReference>